<dbReference type="Proteomes" id="UP000016646">
    <property type="component" value="Unassembled WGS sequence"/>
</dbReference>
<dbReference type="InterPro" id="IPR003489">
    <property type="entry name" value="RHF/RaiA"/>
</dbReference>
<evidence type="ECO:0000313" key="1">
    <source>
        <dbReference type="EMBL" id="ERF59901.1"/>
    </source>
</evidence>
<reference evidence="3 4" key="1">
    <citation type="submission" date="2013-08" db="EMBL/GenBank/DDBJ databases">
        <authorList>
            <person name="Durkin A.S."/>
            <person name="Haft D.R."/>
            <person name="McCorrison J."/>
            <person name="Torralba M."/>
            <person name="Gillis M."/>
            <person name="Haft D.H."/>
            <person name="Methe B."/>
            <person name="Sutton G."/>
            <person name="Nelson K.E."/>
        </authorList>
    </citation>
    <scope>NUCLEOTIDE SEQUENCE [LARGE SCALE GENOMIC DNA]</scope>
    <source>
        <strain evidence="2 4">ATCC 35536</strain>
        <strain evidence="1 3">VPI DR56BR1116</strain>
    </source>
</reference>
<dbReference type="InterPro" id="IPR036567">
    <property type="entry name" value="RHF-like"/>
</dbReference>
<name>U2LKH4_TRESO</name>
<evidence type="ECO:0000313" key="4">
    <source>
        <dbReference type="Proteomes" id="UP000016646"/>
    </source>
</evidence>
<keyword evidence="4" id="KW-1185">Reference proteome</keyword>
<dbReference type="OrthoDB" id="361037at2"/>
<keyword evidence="1" id="KW-0689">Ribosomal protein</keyword>
<dbReference type="GO" id="GO:0005840">
    <property type="term" value="C:ribosome"/>
    <property type="evidence" value="ECO:0007669"/>
    <property type="project" value="UniProtKB-KW"/>
</dbReference>
<organism evidence="1 3">
    <name type="scientific">Treponema socranskii subsp. socranskii VPI DR56BR1116 = ATCC 35536</name>
    <dbReference type="NCBI Taxonomy" id="1125725"/>
    <lineage>
        <taxon>Bacteria</taxon>
        <taxon>Pseudomonadati</taxon>
        <taxon>Spirochaetota</taxon>
        <taxon>Spirochaetia</taxon>
        <taxon>Spirochaetales</taxon>
        <taxon>Treponemataceae</taxon>
        <taxon>Treponema</taxon>
    </lineage>
</organism>
<evidence type="ECO:0000313" key="3">
    <source>
        <dbReference type="Proteomes" id="UP000016412"/>
    </source>
</evidence>
<dbReference type="AlphaFoldDB" id="U2LKH4"/>
<protein>
    <submittedName>
        <fullName evidence="1">Sigma 54 modulation protein/S30EA ribosomal protein</fullName>
    </submittedName>
</protein>
<comment type="caution">
    <text evidence="1">The sequence shown here is derived from an EMBL/GenBank/DDBJ whole genome shotgun (WGS) entry which is preliminary data.</text>
</comment>
<dbReference type="Proteomes" id="UP000016412">
    <property type="component" value="Unassembled WGS sequence"/>
</dbReference>
<dbReference type="PATRIC" id="fig|1125725.3.peg.2109"/>
<evidence type="ECO:0000313" key="2">
    <source>
        <dbReference type="EMBL" id="ERK04756.1"/>
    </source>
</evidence>
<proteinExistence type="predicted"/>
<accession>U2LKH4</accession>
<dbReference type="eggNOG" id="COG1544">
    <property type="taxonomic scope" value="Bacteria"/>
</dbReference>
<gene>
    <name evidence="2" type="ORF">HMPREF0860_2458</name>
    <name evidence="1" type="ORF">HMPREF1325_0618</name>
</gene>
<sequence length="97" mass="11415">MTKNVSAVGFDFEKKQSDMIETKLKRIAYAEDLIVDFTMRVKYDKEYSFDATFNFRWGTQGHVTSRDYSFDAGLNKLMDTLDTKIKKEKDKIQDHTK</sequence>
<dbReference type="RefSeq" id="WP_021331096.1">
    <property type="nucleotide sequence ID" value="NZ_AUZJ01000054.1"/>
</dbReference>
<dbReference type="EMBL" id="AVQI01000013">
    <property type="protein sequence ID" value="ERK04756.1"/>
    <property type="molecule type" value="Genomic_DNA"/>
</dbReference>
<keyword evidence="1" id="KW-0687">Ribonucleoprotein</keyword>
<dbReference type="EMBL" id="AUZJ01000054">
    <property type="protein sequence ID" value="ERF59901.1"/>
    <property type="molecule type" value="Genomic_DNA"/>
</dbReference>
<dbReference type="Pfam" id="PF02482">
    <property type="entry name" value="Ribosomal_S30AE"/>
    <property type="match status" value="1"/>
</dbReference>
<dbReference type="SUPFAM" id="SSF69754">
    <property type="entry name" value="Ribosome binding protein Y (YfiA homologue)"/>
    <property type="match status" value="1"/>
</dbReference>
<dbReference type="STRING" id="1125725.HMPREF1325_0618"/>
<dbReference type="Gene3D" id="3.30.160.100">
    <property type="entry name" value="Ribosome hibernation promotion factor-like"/>
    <property type="match status" value="1"/>
</dbReference>